<evidence type="ECO:0000256" key="1">
    <source>
        <dbReference type="SAM" id="Phobius"/>
    </source>
</evidence>
<keyword evidence="4" id="KW-1185">Reference proteome</keyword>
<dbReference type="OrthoDB" id="4292682at2"/>
<feature type="transmembrane region" description="Helical" evidence="1">
    <location>
        <begin position="50"/>
        <end position="68"/>
    </location>
</feature>
<feature type="transmembrane region" description="Helical" evidence="1">
    <location>
        <begin position="89"/>
        <end position="112"/>
    </location>
</feature>
<dbReference type="Proteomes" id="UP000253741">
    <property type="component" value="Unassembled WGS sequence"/>
</dbReference>
<feature type="transmembrane region" description="Helical" evidence="1">
    <location>
        <begin position="124"/>
        <end position="145"/>
    </location>
</feature>
<feature type="transmembrane region" description="Helical" evidence="1">
    <location>
        <begin position="152"/>
        <end position="173"/>
    </location>
</feature>
<feature type="transmembrane region" description="Helical" evidence="1">
    <location>
        <begin position="193"/>
        <end position="217"/>
    </location>
</feature>
<feature type="transmembrane region" description="Helical" evidence="1">
    <location>
        <begin position="224"/>
        <end position="245"/>
    </location>
</feature>
<evidence type="ECO:0000313" key="3">
    <source>
        <dbReference type="EMBL" id="RDG36041.1"/>
    </source>
</evidence>
<name>A0A370B375_9ACTN</name>
<evidence type="ECO:0000313" key="4">
    <source>
        <dbReference type="Proteomes" id="UP000253741"/>
    </source>
</evidence>
<accession>A0A370B375</accession>
<reference evidence="3 4" key="1">
    <citation type="submission" date="2018-07" db="EMBL/GenBank/DDBJ databases">
        <title>Streptomyces species from bats.</title>
        <authorList>
            <person name="Dunlap C."/>
        </authorList>
    </citation>
    <scope>NUCLEOTIDE SEQUENCE [LARGE SCALE GENOMIC DNA]</scope>
    <source>
        <strain evidence="3 4">AC230</strain>
    </source>
</reference>
<organism evidence="3 4">
    <name type="scientific">Streptomyces corynorhini</name>
    <dbReference type="NCBI Taxonomy" id="2282652"/>
    <lineage>
        <taxon>Bacteria</taxon>
        <taxon>Bacillati</taxon>
        <taxon>Actinomycetota</taxon>
        <taxon>Actinomycetes</taxon>
        <taxon>Kitasatosporales</taxon>
        <taxon>Streptomycetaceae</taxon>
        <taxon>Streptomyces</taxon>
    </lineage>
</organism>
<feature type="transmembrane region" description="Helical" evidence="1">
    <location>
        <begin position="12"/>
        <end position="30"/>
    </location>
</feature>
<keyword evidence="1" id="KW-0472">Membrane</keyword>
<dbReference type="RefSeq" id="WP_114625573.1">
    <property type="nucleotide sequence ID" value="NZ_QQNA01000181.1"/>
</dbReference>
<keyword evidence="1" id="KW-0812">Transmembrane</keyword>
<sequence>MGLLSVPGRTAALWAAGPLTALNCWYVYVFAHSSATSYGGFTTHVTGSTLFATSAGCAALAAWAAGRLRAARIWSMAPVRGRLAIAGSALLPVAAVAVASTLAACATAALMVGAAPRLADLPTFGMLLSVVAAHLVLGFAAGSVLPRLIACPLMLVGVFLWMGVPATMEAAWVRHLNGLLVDSATVTDDIAPSALIAPVLLAGGAALAVLVVAAAPLRRRSLRAALGACCAVTGAAAAYALVAGADTRVPTVPRTGAAASVCDTAAPRVCVPEELRPEVPRLRAALDEVLPRMEAAGIRRPTSLAYVSDDVPLPAGAWRIAPAERLAPAEARAVVTLGPLPAWHDCPNLPEDGWRDEGPVAAWLGLAAGLPAAELAARTDPDSLRVARTVRGWSRERQRGWFADTTRLLDGCEPDTEGLLAGSAAGR</sequence>
<comment type="caution">
    <text evidence="3">The sequence shown here is derived from an EMBL/GenBank/DDBJ whole genome shotgun (WGS) entry which is preliminary data.</text>
</comment>
<proteinExistence type="predicted"/>
<protein>
    <recommendedName>
        <fullName evidence="2">DUF7224 domain-containing protein</fullName>
    </recommendedName>
</protein>
<feature type="domain" description="DUF7224" evidence="2">
    <location>
        <begin position="269"/>
        <end position="412"/>
    </location>
</feature>
<dbReference type="EMBL" id="QQNA01000181">
    <property type="protein sequence ID" value="RDG36041.1"/>
    <property type="molecule type" value="Genomic_DNA"/>
</dbReference>
<keyword evidence="1" id="KW-1133">Transmembrane helix</keyword>
<dbReference type="Pfam" id="PF23866">
    <property type="entry name" value="DUF7224"/>
    <property type="match status" value="1"/>
</dbReference>
<evidence type="ECO:0000259" key="2">
    <source>
        <dbReference type="Pfam" id="PF23866"/>
    </source>
</evidence>
<dbReference type="InterPro" id="IPR055648">
    <property type="entry name" value="DUF7224"/>
</dbReference>
<gene>
    <name evidence="3" type="ORF">DVH02_22150</name>
</gene>
<dbReference type="AlphaFoldDB" id="A0A370B375"/>